<dbReference type="Pfam" id="PF04025">
    <property type="entry name" value="RemA-like"/>
    <property type="match status" value="1"/>
</dbReference>
<gene>
    <name evidence="1" type="ORF">EJA10_21225</name>
</gene>
<dbReference type="Proteomes" id="UP000279911">
    <property type="component" value="Unassembled WGS sequence"/>
</dbReference>
<comment type="caution">
    <text evidence="1">The sequence shown here is derived from an EMBL/GenBank/DDBJ whole genome shotgun (WGS) entry which is preliminary data.</text>
</comment>
<sequence>MYLHVGEEVLVRTKDIIAILDIESSSASPFMEEFITRQDKEIIHLAKGTVKSIVVTGNHIYYSPLASGTLKKRSQKLSVQEF</sequence>
<protein>
    <submittedName>
        <fullName evidence="1">DUF370 domain-containing protein</fullName>
    </submittedName>
</protein>
<proteinExistence type="predicted"/>
<dbReference type="RefSeq" id="WP_125482041.1">
    <property type="nucleotide sequence ID" value="NZ_RSFW01000033.1"/>
</dbReference>
<dbReference type="NCBIfam" id="NF046065">
    <property type="entry name" value="MtxRegRemB"/>
    <property type="match status" value="1"/>
</dbReference>
<reference evidence="2" key="1">
    <citation type="submission" date="2018-12" db="EMBL/GenBank/DDBJ databases">
        <title>Bacillus chawlae sp. nov., Bacillus glennii sp. nov., and Bacillus saganii sp. nov. Isolated from the Vehicle Assembly Building at Kennedy Space Center where the Viking Spacecraft were Assembled.</title>
        <authorList>
            <person name="Seuylemezian A."/>
            <person name="Vaishampayan P."/>
        </authorList>
    </citation>
    <scope>NUCLEOTIDE SEQUENCE [LARGE SCALE GENOMIC DNA]</scope>
    <source>
        <strain evidence="2">DSM 13966</strain>
    </source>
</reference>
<dbReference type="InterPro" id="IPR007169">
    <property type="entry name" value="RemA-like"/>
</dbReference>
<evidence type="ECO:0000313" key="2">
    <source>
        <dbReference type="Proteomes" id="UP000279911"/>
    </source>
</evidence>
<dbReference type="EMBL" id="RSFW01000033">
    <property type="protein sequence ID" value="RSD22279.1"/>
    <property type="molecule type" value="Genomic_DNA"/>
</dbReference>
<dbReference type="OrthoDB" id="9811390at2"/>
<evidence type="ECO:0000313" key="1">
    <source>
        <dbReference type="EMBL" id="RSD22279.1"/>
    </source>
</evidence>
<accession>A0A427TGY0</accession>
<dbReference type="STRING" id="285983.UB32_05980"/>
<name>A0A427TGY0_9BACI</name>
<dbReference type="AlphaFoldDB" id="A0A427TGY0"/>
<organism evidence="1 2">
    <name type="scientific">Mesobacillus subterraneus</name>
    <dbReference type="NCBI Taxonomy" id="285983"/>
    <lineage>
        <taxon>Bacteria</taxon>
        <taxon>Bacillati</taxon>
        <taxon>Bacillota</taxon>
        <taxon>Bacilli</taxon>
        <taxon>Bacillales</taxon>
        <taxon>Bacillaceae</taxon>
        <taxon>Mesobacillus</taxon>
    </lineage>
</organism>